<reference evidence="4 5" key="1">
    <citation type="submission" date="2019-06" db="EMBL/GenBank/DDBJ databases">
        <title>A chromosome-scale genome assembly of the striped catfish, Pangasianodon hypophthalmus.</title>
        <authorList>
            <person name="Wen M."/>
            <person name="Zahm M."/>
            <person name="Roques C."/>
            <person name="Cabau C."/>
            <person name="Klopp C."/>
            <person name="Donnadieu C."/>
            <person name="Jouanno E."/>
            <person name="Avarre J.-C."/>
            <person name="Campet M."/>
            <person name="Ha T.T.T."/>
            <person name="Dugue R."/>
            <person name="Lampietro C."/>
            <person name="Louis A."/>
            <person name="Herpin A."/>
            <person name="Echchiki A."/>
            <person name="Berthelot C."/>
            <person name="Parey E."/>
            <person name="Roest-Crollius H."/>
            <person name="Braasch I."/>
            <person name="Postlethwait J."/>
            <person name="Bobe J."/>
            <person name="Montfort J."/>
            <person name="Bouchez O."/>
            <person name="Begum T."/>
            <person name="Schartl M."/>
            <person name="Guiguen Y."/>
        </authorList>
    </citation>
    <scope>NUCLEOTIDE SEQUENCE [LARGE SCALE GENOMIC DNA]</scope>
    <source>
        <strain evidence="4 5">Indonesia</strain>
        <tissue evidence="4">Blood</tissue>
    </source>
</reference>
<keyword evidence="2" id="KW-0053">Apoptosis</keyword>
<feature type="compositionally biased region" description="Polar residues" evidence="3">
    <location>
        <begin position="48"/>
        <end position="61"/>
    </location>
</feature>
<feature type="compositionally biased region" description="Polar residues" evidence="3">
    <location>
        <begin position="8"/>
        <end position="20"/>
    </location>
</feature>
<dbReference type="InterPro" id="IPR036834">
    <property type="entry name" value="Bcl-2-like_sf"/>
</dbReference>
<dbReference type="AlphaFoldDB" id="A0A5N5LHH0"/>
<dbReference type="PANTHER" id="PTHR14965">
    <property type="entry name" value="SI:CH73-248E21.1"/>
    <property type="match status" value="1"/>
</dbReference>
<feature type="region of interest" description="Disordered" evidence="3">
    <location>
        <begin position="1"/>
        <end position="23"/>
    </location>
</feature>
<dbReference type="Proteomes" id="UP000327468">
    <property type="component" value="Chromosome 18"/>
</dbReference>
<evidence type="ECO:0008006" key="6">
    <source>
        <dbReference type="Google" id="ProtNLM"/>
    </source>
</evidence>
<comment type="caution">
    <text evidence="4">The sequence shown here is derived from an EMBL/GenBank/DDBJ whole genome shotgun (WGS) entry which is preliminary data.</text>
</comment>
<organism evidence="4 5">
    <name type="scientific">Pangasianodon hypophthalmus</name>
    <name type="common">Striped catfish</name>
    <name type="synonym">Helicophagus hypophthalmus</name>
    <dbReference type="NCBI Taxonomy" id="310915"/>
    <lineage>
        <taxon>Eukaryota</taxon>
        <taxon>Metazoa</taxon>
        <taxon>Chordata</taxon>
        <taxon>Craniata</taxon>
        <taxon>Vertebrata</taxon>
        <taxon>Euteleostomi</taxon>
        <taxon>Actinopterygii</taxon>
        <taxon>Neopterygii</taxon>
        <taxon>Teleostei</taxon>
        <taxon>Ostariophysi</taxon>
        <taxon>Siluriformes</taxon>
        <taxon>Pangasiidae</taxon>
        <taxon>Pangasianodon</taxon>
    </lineage>
</organism>
<evidence type="ECO:0000256" key="1">
    <source>
        <dbReference type="ARBA" id="ARBA00022553"/>
    </source>
</evidence>
<dbReference type="EMBL" id="VFJC01000019">
    <property type="protein sequence ID" value="KAB5542244.1"/>
    <property type="molecule type" value="Genomic_DNA"/>
</dbReference>
<evidence type="ECO:0000256" key="2">
    <source>
        <dbReference type="ARBA" id="ARBA00022703"/>
    </source>
</evidence>
<dbReference type="PANTHER" id="PTHR14965:SF1">
    <property type="entry name" value="APOPTOSIS FACILITATOR BCL-2-LIKE PROTEIN 14"/>
    <property type="match status" value="1"/>
</dbReference>
<evidence type="ECO:0000313" key="5">
    <source>
        <dbReference type="Proteomes" id="UP000327468"/>
    </source>
</evidence>
<accession>A0A5N5LHH0</accession>
<feature type="region of interest" description="Disordered" evidence="3">
    <location>
        <begin position="99"/>
        <end position="121"/>
    </location>
</feature>
<keyword evidence="1" id="KW-0597">Phosphoprotein</keyword>
<evidence type="ECO:0000256" key="3">
    <source>
        <dbReference type="SAM" id="MobiDB-lite"/>
    </source>
</evidence>
<feature type="region of interest" description="Disordered" evidence="3">
    <location>
        <begin position="48"/>
        <end position="83"/>
    </location>
</feature>
<keyword evidence="5" id="KW-1185">Reference proteome</keyword>
<name>A0A5N5LHH0_PANHP</name>
<dbReference type="Gene3D" id="1.10.437.10">
    <property type="entry name" value="Blc2-like"/>
    <property type="match status" value="1"/>
</dbReference>
<evidence type="ECO:0000313" key="4">
    <source>
        <dbReference type="EMBL" id="KAB5542244.1"/>
    </source>
</evidence>
<protein>
    <recommendedName>
        <fullName evidence="6">Apoptosis facilitator Bcl-2-like protein 14</fullName>
    </recommendedName>
</protein>
<dbReference type="GO" id="GO:0006915">
    <property type="term" value="P:apoptotic process"/>
    <property type="evidence" value="ECO:0007669"/>
    <property type="project" value="UniProtKB-KW"/>
</dbReference>
<dbReference type="GO" id="GO:2001236">
    <property type="term" value="P:regulation of extrinsic apoptotic signaling pathway"/>
    <property type="evidence" value="ECO:0007669"/>
    <property type="project" value="TreeGrafter"/>
</dbReference>
<proteinExistence type="predicted"/>
<sequence>MKAFFSPSADSTVPNRTQDTTMDKAELLEQIFSKDSIEYKLLLRYTQKKPTANSPPTQSNGVGEANVALPTKPQDRRKSKKLKKDRFLKIISCIRPVKEDDGPVTGKRRQPAAGDSSCPDQEEVERIVNKLTKITDRVHFLSTDIETDSDDVVERIVELLREHGDKLNKEIEKNHVLRKQLQDSLSYGFFKKVAQTFMQRLSPEEHPTTPSPQQAEIALTCELTSRLNAMDSHPMNRVLGFGAKYLQDYLSPWVIQQGGYEKVFSTDTDAEDEVN</sequence>
<gene>
    <name evidence="4" type="ORF">PHYPO_G00089280</name>
</gene>
<dbReference type="SUPFAM" id="SSF56854">
    <property type="entry name" value="Bcl-2 inhibitors of programmed cell death"/>
    <property type="match status" value="1"/>
</dbReference>